<dbReference type="GO" id="GO:0003677">
    <property type="term" value="F:DNA binding"/>
    <property type="evidence" value="ECO:0007669"/>
    <property type="project" value="UniProtKB-KW"/>
</dbReference>
<dbReference type="Proteomes" id="UP000056905">
    <property type="component" value="Chromosome"/>
</dbReference>
<evidence type="ECO:0000259" key="5">
    <source>
        <dbReference type="PROSITE" id="PS50931"/>
    </source>
</evidence>
<evidence type="ECO:0000313" key="7">
    <source>
        <dbReference type="Proteomes" id="UP000056905"/>
    </source>
</evidence>
<dbReference type="PROSITE" id="PS50931">
    <property type="entry name" value="HTH_LYSR"/>
    <property type="match status" value="1"/>
</dbReference>
<dbReference type="EMBL" id="CP013002">
    <property type="protein sequence ID" value="ALL13671.1"/>
    <property type="molecule type" value="Genomic_DNA"/>
</dbReference>
<dbReference type="OrthoDB" id="1631201at2"/>
<dbReference type="SUPFAM" id="SSF46785">
    <property type="entry name" value="Winged helix' DNA-binding domain"/>
    <property type="match status" value="1"/>
</dbReference>
<dbReference type="FunFam" id="1.10.10.10:FF:000001">
    <property type="entry name" value="LysR family transcriptional regulator"/>
    <property type="match status" value="1"/>
</dbReference>
<evidence type="ECO:0000313" key="6">
    <source>
        <dbReference type="EMBL" id="ALL13671.1"/>
    </source>
</evidence>
<accession>A0A0P0NZT8</accession>
<keyword evidence="7" id="KW-1185">Reference proteome</keyword>
<protein>
    <submittedName>
        <fullName evidence="6">LysR family transcriptional regulator</fullName>
    </submittedName>
</protein>
<dbReference type="AlphaFoldDB" id="A0A0P0NZT8"/>
<dbReference type="InterPro" id="IPR000847">
    <property type="entry name" value="LysR_HTH_N"/>
</dbReference>
<dbReference type="Pfam" id="PF00126">
    <property type="entry name" value="HTH_1"/>
    <property type="match status" value="1"/>
</dbReference>
<dbReference type="Gene3D" id="1.10.10.10">
    <property type="entry name" value="Winged helix-like DNA-binding domain superfamily/Winged helix DNA-binding domain"/>
    <property type="match status" value="1"/>
</dbReference>
<comment type="similarity">
    <text evidence="1">Belongs to the LysR transcriptional regulatory family.</text>
</comment>
<dbReference type="InterPro" id="IPR036388">
    <property type="entry name" value="WH-like_DNA-bd_sf"/>
</dbReference>
<evidence type="ECO:0000256" key="1">
    <source>
        <dbReference type="ARBA" id="ARBA00009437"/>
    </source>
</evidence>
<gene>
    <name evidence="6" type="ORF">AQ619_10130</name>
</gene>
<dbReference type="PANTHER" id="PTHR30579:SF7">
    <property type="entry name" value="HTH-TYPE TRANSCRIPTIONAL REGULATOR LRHA-RELATED"/>
    <property type="match status" value="1"/>
</dbReference>
<dbReference type="Pfam" id="PF03466">
    <property type="entry name" value="LysR_substrate"/>
    <property type="match status" value="1"/>
</dbReference>
<evidence type="ECO:0000256" key="4">
    <source>
        <dbReference type="ARBA" id="ARBA00023163"/>
    </source>
</evidence>
<dbReference type="InterPro" id="IPR005119">
    <property type="entry name" value="LysR_subst-bd"/>
</dbReference>
<evidence type="ECO:0000256" key="2">
    <source>
        <dbReference type="ARBA" id="ARBA00023015"/>
    </source>
</evidence>
<feature type="domain" description="HTH lysR-type" evidence="5">
    <location>
        <begin position="7"/>
        <end position="64"/>
    </location>
</feature>
<dbReference type="Gene3D" id="3.40.190.10">
    <property type="entry name" value="Periplasmic binding protein-like II"/>
    <property type="match status" value="2"/>
</dbReference>
<dbReference type="STRING" id="69395.AQ619_10130"/>
<dbReference type="KEGG" id="chq:AQ619_10130"/>
<name>A0A0P0NZT8_9CAUL</name>
<dbReference type="InterPro" id="IPR036390">
    <property type="entry name" value="WH_DNA-bd_sf"/>
</dbReference>
<dbReference type="PRINTS" id="PR00039">
    <property type="entry name" value="HTHLYSR"/>
</dbReference>
<dbReference type="PANTHER" id="PTHR30579">
    <property type="entry name" value="TRANSCRIPTIONAL REGULATOR"/>
    <property type="match status" value="1"/>
</dbReference>
<evidence type="ECO:0000256" key="3">
    <source>
        <dbReference type="ARBA" id="ARBA00023125"/>
    </source>
</evidence>
<dbReference type="GO" id="GO:0003700">
    <property type="term" value="F:DNA-binding transcription factor activity"/>
    <property type="evidence" value="ECO:0007669"/>
    <property type="project" value="InterPro"/>
</dbReference>
<dbReference type="RefSeq" id="WP_062146920.1">
    <property type="nucleotide sequence ID" value="NZ_CP013002.1"/>
</dbReference>
<dbReference type="SUPFAM" id="SSF53850">
    <property type="entry name" value="Periplasmic binding protein-like II"/>
    <property type="match status" value="1"/>
</dbReference>
<reference evidence="6 7" key="1">
    <citation type="submission" date="2015-10" db="EMBL/GenBank/DDBJ databases">
        <title>Conservation of the essential genome among Caulobacter and Brevundimonas species.</title>
        <authorList>
            <person name="Scott D."/>
            <person name="Ely B."/>
        </authorList>
    </citation>
    <scope>NUCLEOTIDE SEQUENCE [LARGE SCALE GENOMIC DNA]</scope>
    <source>
        <strain evidence="6 7">CB4</strain>
    </source>
</reference>
<proteinExistence type="inferred from homology"/>
<sequence length="298" mass="32434">MPRLTNLDLDLVRAFLVVCEQRSFTRAGERLGRSQSAISLQVRRLEEQLGQPLLSRDPRHVALTEQGEAFLPQARRLLRLNDEILAGLGADDVEGEVRLGAPEDFATLHLPKVLGAFARSHPRVALTVTCDLTLNLLDRLREGALDMALVKREPLGPDLGVRVWREPLVWVGLDADLVQRSGTLPLVAAPSPCVYRKRAIAALDQTGRAWRATYTSPSLAGQLAALRGGLGLSVLPREMVPDDLTILTEGLPRLEDAEVALLKARGTPPAAAERLADYILSALDRQRLEPPGKASGSV</sequence>
<organism evidence="6 7">
    <name type="scientific">Caulobacter henricii</name>
    <dbReference type="NCBI Taxonomy" id="69395"/>
    <lineage>
        <taxon>Bacteria</taxon>
        <taxon>Pseudomonadati</taxon>
        <taxon>Pseudomonadota</taxon>
        <taxon>Alphaproteobacteria</taxon>
        <taxon>Caulobacterales</taxon>
        <taxon>Caulobacteraceae</taxon>
        <taxon>Caulobacter</taxon>
    </lineage>
</organism>
<keyword evidence="3" id="KW-0238">DNA-binding</keyword>
<keyword evidence="2" id="KW-0805">Transcription regulation</keyword>
<keyword evidence="4" id="KW-0804">Transcription</keyword>
<dbReference type="InterPro" id="IPR050176">
    <property type="entry name" value="LTTR"/>
</dbReference>